<keyword evidence="3" id="KW-1185">Reference proteome</keyword>
<sequence length="202" mass="21822">MSTALSLYLLDTQRAQAWVGSGDKGFLQAVRSEYAAELVEDDTWFGDQIAAGAPTASEALEAVVNAGPFSAEAGHAFQYGYAYRRICAMGGLFLDNDCFSPYRGDWLSMVDEGLRAVNVTAVSVADFQYGDLPAVLPYTDIPGCGEWSPEDCERALEQFEEGERLGLAPASDREVADAVAQVIGWLRRVPRGSGYGIIGFRS</sequence>
<feature type="domain" description="DUF7691" evidence="1">
    <location>
        <begin position="1"/>
        <end position="201"/>
    </location>
</feature>
<proteinExistence type="predicted"/>
<protein>
    <recommendedName>
        <fullName evidence="1">DUF7691 domain-containing protein</fullName>
    </recommendedName>
</protein>
<name>A0ABZ1T4C6_STRVG</name>
<dbReference type="Proteomes" id="UP001432039">
    <property type="component" value="Chromosome"/>
</dbReference>
<reference evidence="2" key="1">
    <citation type="submission" date="2022-10" db="EMBL/GenBank/DDBJ databases">
        <title>The complete genomes of actinobacterial strains from the NBC collection.</title>
        <authorList>
            <person name="Joergensen T.S."/>
            <person name="Alvarez Arevalo M."/>
            <person name="Sterndorff E.B."/>
            <person name="Faurdal D."/>
            <person name="Vuksanovic O."/>
            <person name="Mourched A.-S."/>
            <person name="Charusanti P."/>
            <person name="Shaw S."/>
            <person name="Blin K."/>
            <person name="Weber T."/>
        </authorList>
    </citation>
    <scope>NUCLEOTIDE SEQUENCE</scope>
    <source>
        <strain evidence="2">NBC_00248</strain>
    </source>
</reference>
<evidence type="ECO:0000259" key="1">
    <source>
        <dbReference type="Pfam" id="PF24740"/>
    </source>
</evidence>
<accession>A0ABZ1T4C6</accession>
<organism evidence="2 3">
    <name type="scientific">Streptomyces virginiae</name>
    <name type="common">Streptomyces cinnamonensis</name>
    <dbReference type="NCBI Taxonomy" id="1961"/>
    <lineage>
        <taxon>Bacteria</taxon>
        <taxon>Bacillati</taxon>
        <taxon>Actinomycetota</taxon>
        <taxon>Actinomycetes</taxon>
        <taxon>Kitasatosporales</taxon>
        <taxon>Streptomycetaceae</taxon>
        <taxon>Streptomyces</taxon>
    </lineage>
</organism>
<dbReference type="EMBL" id="CP108090">
    <property type="protein sequence ID" value="WUQ10228.1"/>
    <property type="molecule type" value="Genomic_DNA"/>
</dbReference>
<gene>
    <name evidence="2" type="ORF">OG517_01575</name>
</gene>
<evidence type="ECO:0000313" key="2">
    <source>
        <dbReference type="EMBL" id="WUQ10228.1"/>
    </source>
</evidence>
<evidence type="ECO:0000313" key="3">
    <source>
        <dbReference type="Proteomes" id="UP001432039"/>
    </source>
</evidence>
<dbReference type="RefSeq" id="WP_328959790.1">
    <property type="nucleotide sequence ID" value="NZ_CP108090.1"/>
</dbReference>
<dbReference type="InterPro" id="IPR056108">
    <property type="entry name" value="DUF7691"/>
</dbReference>
<dbReference type="Pfam" id="PF24740">
    <property type="entry name" value="DUF7691"/>
    <property type="match status" value="1"/>
</dbReference>